<gene>
    <name evidence="2" type="ORF">FME351_LOCUS28950</name>
</gene>
<dbReference type="GO" id="GO:0098636">
    <property type="term" value="C:protein complex involved in cell adhesion"/>
    <property type="evidence" value="ECO:0007669"/>
    <property type="project" value="TreeGrafter"/>
</dbReference>
<reference evidence="2" key="1">
    <citation type="submission" date="2021-02" db="EMBL/GenBank/DDBJ databases">
        <authorList>
            <person name="Nowell W R."/>
        </authorList>
    </citation>
    <scope>NUCLEOTIDE SEQUENCE</scope>
</reference>
<organism evidence="2 3">
    <name type="scientific">Rotaria socialis</name>
    <dbReference type="NCBI Taxonomy" id="392032"/>
    <lineage>
        <taxon>Eukaryota</taxon>
        <taxon>Metazoa</taxon>
        <taxon>Spiralia</taxon>
        <taxon>Gnathifera</taxon>
        <taxon>Rotifera</taxon>
        <taxon>Eurotatoria</taxon>
        <taxon>Bdelloidea</taxon>
        <taxon>Philodinida</taxon>
        <taxon>Philodinidae</taxon>
        <taxon>Rotaria</taxon>
    </lineage>
</organism>
<evidence type="ECO:0000313" key="3">
    <source>
        <dbReference type="Proteomes" id="UP000663869"/>
    </source>
</evidence>
<dbReference type="Pfam" id="PF09458">
    <property type="entry name" value="H_lectin"/>
    <property type="match status" value="1"/>
</dbReference>
<evidence type="ECO:0000313" key="2">
    <source>
        <dbReference type="EMBL" id="CAF3719370.1"/>
    </source>
</evidence>
<proteinExistence type="predicted"/>
<sequence>MPFDNDCSHIWLRDSSTCRYANSSLTYSRLWTVFHFSSITQPIEYLTSTMKVLLVAIIGHIVFNNFISAELVQSGIKQDRCQTGVVCMGQCNPYSGDINCSNRNVVQGVRFSQPFTQTPQVLHVGFYHIDVGGPQGTHVRFAKEHMTPYGFNIRFVSWSDDITYNLCVEWLACP</sequence>
<dbReference type="EMBL" id="CAJNYU010004033">
    <property type="protein sequence ID" value="CAF3719370.1"/>
    <property type="molecule type" value="Genomic_DNA"/>
</dbReference>
<comment type="caution">
    <text evidence="2">The sequence shown here is derived from an EMBL/GenBank/DDBJ whole genome shotgun (WGS) entry which is preliminary data.</text>
</comment>
<feature type="domain" description="H-type lectin" evidence="1">
    <location>
        <begin position="108"/>
        <end position="172"/>
    </location>
</feature>
<dbReference type="Proteomes" id="UP000663869">
    <property type="component" value="Unassembled WGS sequence"/>
</dbReference>
<accession>A0A818W4H1</accession>
<dbReference type="GO" id="GO:0030247">
    <property type="term" value="F:polysaccharide binding"/>
    <property type="evidence" value="ECO:0007669"/>
    <property type="project" value="TreeGrafter"/>
</dbReference>
<dbReference type="GO" id="GO:0098609">
    <property type="term" value="P:cell-cell adhesion"/>
    <property type="evidence" value="ECO:0007669"/>
    <property type="project" value="TreeGrafter"/>
</dbReference>
<dbReference type="GO" id="GO:0070492">
    <property type="term" value="F:oligosaccharide binding"/>
    <property type="evidence" value="ECO:0007669"/>
    <property type="project" value="TreeGrafter"/>
</dbReference>
<dbReference type="AlphaFoldDB" id="A0A818W4H1"/>
<dbReference type="GO" id="GO:0045335">
    <property type="term" value="C:phagocytic vesicle"/>
    <property type="evidence" value="ECO:0007669"/>
    <property type="project" value="TreeGrafter"/>
</dbReference>
<dbReference type="InterPro" id="IPR052487">
    <property type="entry name" value="Galactose-binding_lectin"/>
</dbReference>
<protein>
    <recommendedName>
        <fullName evidence="1">H-type lectin domain-containing protein</fullName>
    </recommendedName>
</protein>
<evidence type="ECO:0000259" key="1">
    <source>
        <dbReference type="Pfam" id="PF09458"/>
    </source>
</evidence>
<dbReference type="GO" id="GO:0009986">
    <property type="term" value="C:cell surface"/>
    <property type="evidence" value="ECO:0007669"/>
    <property type="project" value="TreeGrafter"/>
</dbReference>
<dbReference type="SUPFAM" id="SSF141086">
    <property type="entry name" value="Agglutinin HPA-like"/>
    <property type="match status" value="1"/>
</dbReference>
<dbReference type="PANTHER" id="PTHR46938">
    <property type="entry name" value="DISCOIDIN-1 SUBUNIT A-RELATED-RELATED"/>
    <property type="match status" value="1"/>
</dbReference>
<dbReference type="GO" id="GO:0046871">
    <property type="term" value="F:N-acetylgalactosamine binding"/>
    <property type="evidence" value="ECO:0007669"/>
    <property type="project" value="TreeGrafter"/>
</dbReference>
<dbReference type="Gene3D" id="2.60.40.2080">
    <property type="match status" value="1"/>
</dbReference>
<dbReference type="InterPro" id="IPR019019">
    <property type="entry name" value="H-type_lectin_domain"/>
</dbReference>
<dbReference type="InterPro" id="IPR037221">
    <property type="entry name" value="H-type_lectin_dom_sf"/>
</dbReference>
<name>A0A818W4H1_9BILA</name>